<proteinExistence type="predicted"/>
<sequence>MCESTPALAATAALAAAPALPSVCSGLRDGAFNTLLDKTLRHVTRNATLLSNDTIATTLPSNDITRYLFQIVP</sequence>
<protein>
    <submittedName>
        <fullName evidence="2">Secreted protein</fullName>
    </submittedName>
</protein>
<evidence type="ECO:0000313" key="1">
    <source>
        <dbReference type="Proteomes" id="UP000095287"/>
    </source>
</evidence>
<accession>A0A1I7ZLG2</accession>
<organism evidence="1 2">
    <name type="scientific">Steinernema glaseri</name>
    <dbReference type="NCBI Taxonomy" id="37863"/>
    <lineage>
        <taxon>Eukaryota</taxon>
        <taxon>Metazoa</taxon>
        <taxon>Ecdysozoa</taxon>
        <taxon>Nematoda</taxon>
        <taxon>Chromadorea</taxon>
        <taxon>Rhabditida</taxon>
        <taxon>Tylenchina</taxon>
        <taxon>Panagrolaimomorpha</taxon>
        <taxon>Strongyloidoidea</taxon>
        <taxon>Steinernematidae</taxon>
        <taxon>Steinernema</taxon>
    </lineage>
</organism>
<dbReference type="WBParaSite" id="L893_g27617.t1">
    <property type="protein sequence ID" value="L893_g27617.t1"/>
    <property type="gene ID" value="L893_g27617"/>
</dbReference>
<dbReference type="AlphaFoldDB" id="A0A1I7ZLG2"/>
<reference evidence="2" key="1">
    <citation type="submission" date="2016-11" db="UniProtKB">
        <authorList>
            <consortium name="WormBaseParasite"/>
        </authorList>
    </citation>
    <scope>IDENTIFICATION</scope>
</reference>
<keyword evidence="1" id="KW-1185">Reference proteome</keyword>
<name>A0A1I7ZLG2_9BILA</name>
<evidence type="ECO:0000313" key="2">
    <source>
        <dbReference type="WBParaSite" id="L893_g27617.t1"/>
    </source>
</evidence>
<dbReference type="Proteomes" id="UP000095287">
    <property type="component" value="Unplaced"/>
</dbReference>